<dbReference type="PANTHER" id="PTHR38791:SF5">
    <property type="entry name" value="TRANSCRIPTION FACTOR DBAG-RELATED"/>
    <property type="match status" value="1"/>
</dbReference>
<gene>
    <name evidence="3" type="ORF">OIDMADRAFT_170388</name>
</gene>
<reference evidence="3 4" key="1">
    <citation type="submission" date="2014-04" db="EMBL/GenBank/DDBJ databases">
        <authorList>
            <consortium name="DOE Joint Genome Institute"/>
            <person name="Kuo A."/>
            <person name="Martino E."/>
            <person name="Perotto S."/>
            <person name="Kohler A."/>
            <person name="Nagy L.G."/>
            <person name="Floudas D."/>
            <person name="Copeland A."/>
            <person name="Barry K.W."/>
            <person name="Cichocki N."/>
            <person name="Veneault-Fourrey C."/>
            <person name="LaButti K."/>
            <person name="Lindquist E.A."/>
            <person name="Lipzen A."/>
            <person name="Lundell T."/>
            <person name="Morin E."/>
            <person name="Murat C."/>
            <person name="Sun H."/>
            <person name="Tunlid A."/>
            <person name="Henrissat B."/>
            <person name="Grigoriev I.V."/>
            <person name="Hibbett D.S."/>
            <person name="Martin F."/>
            <person name="Nordberg H.P."/>
            <person name="Cantor M.N."/>
            <person name="Hua S.X."/>
        </authorList>
    </citation>
    <scope>NUCLEOTIDE SEQUENCE [LARGE SCALE GENOMIC DNA]</scope>
    <source>
        <strain evidence="3 4">Zn</strain>
    </source>
</reference>
<dbReference type="GO" id="GO:0000981">
    <property type="term" value="F:DNA-binding transcription factor activity, RNA polymerase II-specific"/>
    <property type="evidence" value="ECO:0007669"/>
    <property type="project" value="InterPro"/>
</dbReference>
<dbReference type="PROSITE" id="PS50048">
    <property type="entry name" value="ZN2_CY6_FUNGAL_2"/>
    <property type="match status" value="1"/>
</dbReference>
<sequence length="506" mass="55394">MPPACGLGARVSRSCGNCRTIKRRCDQQRPQCGQCIRAREKCTGYRDEWDLVFRDQTNHTIKLSKKKAAKNAASNKAVTEVIHQYLSSPPPISYGIGPSLGEIGLNYFLHDFVSGGRSPSRGYLNYIPAAYGANAEHPTLITSMAAVGLGALAARQPELVSHARAKYSQAIRYVNLALASPVEAVKDSTLMSVISLGVFEHVSNFESWIQHVKGAAALVVARGKSQFSSPAAIPLFNQVRADMAVACIQTIQPFPDDMRELQEEAAKYADTSSVFWLLGVLATRCATLFVDITKNNNSDNPASDFIPWFHFLDEATALRNDLQEAISLLAIQEPYTTVVDASGVTSSAMHNGRYDLYKTSWAIRLWNNSRMLEIIACEIECWLINKILATDLAQSTQVHLDLKLTLQDLLQIMSKRGADVLASVPQSLGLLSVAESQSSVDSTSHTYVSGGYMLIWSLYTVGKSPVVDHKTRQWVIKQLLGISESAGIAIALQLAQDIVEIDVMAN</sequence>
<dbReference type="Pfam" id="PF00172">
    <property type="entry name" value="Zn_clus"/>
    <property type="match status" value="1"/>
</dbReference>
<dbReference type="CDD" id="cd00067">
    <property type="entry name" value="GAL4"/>
    <property type="match status" value="1"/>
</dbReference>
<keyword evidence="4" id="KW-1185">Reference proteome</keyword>
<evidence type="ECO:0000313" key="3">
    <source>
        <dbReference type="EMBL" id="KIM95855.1"/>
    </source>
</evidence>
<protein>
    <recommendedName>
        <fullName evidence="2">Zn(2)-C6 fungal-type domain-containing protein</fullName>
    </recommendedName>
</protein>
<dbReference type="SUPFAM" id="SSF57701">
    <property type="entry name" value="Zn2/Cys6 DNA-binding domain"/>
    <property type="match status" value="1"/>
</dbReference>
<evidence type="ECO:0000313" key="4">
    <source>
        <dbReference type="Proteomes" id="UP000054321"/>
    </source>
</evidence>
<feature type="domain" description="Zn(2)-C6 fungal-type" evidence="2">
    <location>
        <begin position="14"/>
        <end position="43"/>
    </location>
</feature>
<keyword evidence="1" id="KW-0539">Nucleus</keyword>
<accession>A0A0C3GI89</accession>
<dbReference type="InParanoid" id="A0A0C3GI89"/>
<dbReference type="AlphaFoldDB" id="A0A0C3GI89"/>
<dbReference type="HOGENOM" id="CLU_013866_5_1_1"/>
<dbReference type="EMBL" id="KN832885">
    <property type="protein sequence ID" value="KIM95855.1"/>
    <property type="molecule type" value="Genomic_DNA"/>
</dbReference>
<proteinExistence type="predicted"/>
<reference evidence="4" key="2">
    <citation type="submission" date="2015-01" db="EMBL/GenBank/DDBJ databases">
        <title>Evolutionary Origins and Diversification of the Mycorrhizal Mutualists.</title>
        <authorList>
            <consortium name="DOE Joint Genome Institute"/>
            <consortium name="Mycorrhizal Genomics Consortium"/>
            <person name="Kohler A."/>
            <person name="Kuo A."/>
            <person name="Nagy L.G."/>
            <person name="Floudas D."/>
            <person name="Copeland A."/>
            <person name="Barry K.W."/>
            <person name="Cichocki N."/>
            <person name="Veneault-Fourrey C."/>
            <person name="LaButti K."/>
            <person name="Lindquist E.A."/>
            <person name="Lipzen A."/>
            <person name="Lundell T."/>
            <person name="Morin E."/>
            <person name="Murat C."/>
            <person name="Riley R."/>
            <person name="Ohm R."/>
            <person name="Sun H."/>
            <person name="Tunlid A."/>
            <person name="Henrissat B."/>
            <person name="Grigoriev I.V."/>
            <person name="Hibbett D.S."/>
            <person name="Martin F."/>
        </authorList>
    </citation>
    <scope>NUCLEOTIDE SEQUENCE [LARGE SCALE GENOMIC DNA]</scope>
    <source>
        <strain evidence="4">Zn</strain>
    </source>
</reference>
<dbReference type="InterPro" id="IPR036864">
    <property type="entry name" value="Zn2-C6_fun-type_DNA-bd_sf"/>
</dbReference>
<dbReference type="InterPro" id="IPR053175">
    <property type="entry name" value="DHMBA_Reg_Transcription_Factor"/>
</dbReference>
<organism evidence="3 4">
    <name type="scientific">Oidiodendron maius (strain Zn)</name>
    <dbReference type="NCBI Taxonomy" id="913774"/>
    <lineage>
        <taxon>Eukaryota</taxon>
        <taxon>Fungi</taxon>
        <taxon>Dikarya</taxon>
        <taxon>Ascomycota</taxon>
        <taxon>Pezizomycotina</taxon>
        <taxon>Leotiomycetes</taxon>
        <taxon>Leotiomycetes incertae sedis</taxon>
        <taxon>Myxotrichaceae</taxon>
        <taxon>Oidiodendron</taxon>
    </lineage>
</organism>
<evidence type="ECO:0000259" key="2">
    <source>
        <dbReference type="PROSITE" id="PS50048"/>
    </source>
</evidence>
<evidence type="ECO:0000256" key="1">
    <source>
        <dbReference type="ARBA" id="ARBA00023242"/>
    </source>
</evidence>
<dbReference type="Gene3D" id="4.10.240.10">
    <property type="entry name" value="Zn(2)-C6 fungal-type DNA-binding domain"/>
    <property type="match status" value="1"/>
</dbReference>
<dbReference type="Proteomes" id="UP000054321">
    <property type="component" value="Unassembled WGS sequence"/>
</dbReference>
<name>A0A0C3GI89_OIDMZ</name>
<dbReference type="PANTHER" id="PTHR38791">
    <property type="entry name" value="ZN(II)2CYS6 TRANSCRIPTION FACTOR (EUROFUNG)-RELATED-RELATED"/>
    <property type="match status" value="1"/>
</dbReference>
<dbReference type="InterPro" id="IPR001138">
    <property type="entry name" value="Zn2Cys6_DnaBD"/>
</dbReference>
<dbReference type="SMART" id="SM00066">
    <property type="entry name" value="GAL4"/>
    <property type="match status" value="1"/>
</dbReference>
<dbReference type="PROSITE" id="PS00463">
    <property type="entry name" value="ZN2_CY6_FUNGAL_1"/>
    <property type="match status" value="1"/>
</dbReference>
<dbReference type="OrthoDB" id="3520984at2759"/>
<dbReference type="GO" id="GO:0008270">
    <property type="term" value="F:zinc ion binding"/>
    <property type="evidence" value="ECO:0007669"/>
    <property type="project" value="InterPro"/>
</dbReference>